<dbReference type="EMBL" id="BART01026540">
    <property type="protein sequence ID" value="GAG98109.1"/>
    <property type="molecule type" value="Genomic_DNA"/>
</dbReference>
<evidence type="ECO:0000313" key="2">
    <source>
        <dbReference type="EMBL" id="GAG98109.1"/>
    </source>
</evidence>
<proteinExistence type="predicted"/>
<dbReference type="Gene3D" id="1.10.1060.10">
    <property type="entry name" value="Alpha-helical ferredoxin"/>
    <property type="match status" value="1"/>
</dbReference>
<dbReference type="InterPro" id="IPR017896">
    <property type="entry name" value="4Fe4S_Fe-S-bd"/>
</dbReference>
<dbReference type="InterPro" id="IPR051460">
    <property type="entry name" value="HdrC_iron-sulfur_subunit"/>
</dbReference>
<dbReference type="GO" id="GO:0051536">
    <property type="term" value="F:iron-sulfur cluster binding"/>
    <property type="evidence" value="ECO:0007669"/>
    <property type="project" value="InterPro"/>
</dbReference>
<dbReference type="PROSITE" id="PS00198">
    <property type="entry name" value="4FE4S_FER_1"/>
    <property type="match status" value="1"/>
</dbReference>
<dbReference type="PANTHER" id="PTHR43255:SF2">
    <property type="entry name" value="HETERODISULFIDE REDUCTASE RELATED PROTEIN"/>
    <property type="match status" value="1"/>
</dbReference>
<dbReference type="PANTHER" id="PTHR43255">
    <property type="entry name" value="IRON-SULFUR-BINDING OXIDOREDUCTASE FADF-RELATED-RELATED"/>
    <property type="match status" value="1"/>
</dbReference>
<feature type="non-terminal residue" evidence="2">
    <location>
        <position position="1"/>
    </location>
</feature>
<dbReference type="InterPro" id="IPR017900">
    <property type="entry name" value="4Fe4S_Fe_S_CS"/>
</dbReference>
<accession>X1BQR7</accession>
<protein>
    <recommendedName>
        <fullName evidence="1">4Fe-4S ferredoxin-type domain-containing protein</fullName>
    </recommendedName>
</protein>
<reference evidence="2" key="1">
    <citation type="journal article" date="2014" name="Front. Microbiol.">
        <title>High frequency of phylogenetically diverse reductive dehalogenase-homologous genes in deep subseafloor sedimentary metagenomes.</title>
        <authorList>
            <person name="Kawai M."/>
            <person name="Futagami T."/>
            <person name="Toyoda A."/>
            <person name="Takaki Y."/>
            <person name="Nishi S."/>
            <person name="Hori S."/>
            <person name="Arai W."/>
            <person name="Tsubouchi T."/>
            <person name="Morono Y."/>
            <person name="Uchiyama I."/>
            <person name="Ito T."/>
            <person name="Fujiyama A."/>
            <person name="Inagaki F."/>
            <person name="Takami H."/>
        </authorList>
    </citation>
    <scope>NUCLEOTIDE SEQUENCE</scope>
    <source>
        <strain evidence="2">Expedition CK06-06</strain>
    </source>
</reference>
<dbReference type="GO" id="GO:0005886">
    <property type="term" value="C:plasma membrane"/>
    <property type="evidence" value="ECO:0007669"/>
    <property type="project" value="TreeGrafter"/>
</dbReference>
<dbReference type="InterPro" id="IPR009051">
    <property type="entry name" value="Helical_ferredxn"/>
</dbReference>
<gene>
    <name evidence="2" type="ORF">S01H4_47306</name>
</gene>
<name>X1BQR7_9ZZZZ</name>
<comment type="caution">
    <text evidence="2">The sequence shown here is derived from an EMBL/GenBank/DDBJ whole genome shotgun (WGS) entry which is preliminary data.</text>
</comment>
<sequence>EELLDVEKLEHCNECGICTSTCPIVKVIPDYYNPRILLQDIFHNVNEVIKEVEPWLCAWCNRCVEQCPQKVDLPKIFFVARNLAAEHGYLSKFREALKIIGKEIPFAGICGLVCFEKVNKRSSFTIFNKN</sequence>
<feature type="domain" description="4Fe-4S ferredoxin-type" evidence="1">
    <location>
        <begin position="2"/>
        <end position="34"/>
    </location>
</feature>
<evidence type="ECO:0000259" key="1">
    <source>
        <dbReference type="PROSITE" id="PS51379"/>
    </source>
</evidence>
<dbReference type="AlphaFoldDB" id="X1BQR7"/>
<dbReference type="PROSITE" id="PS51379">
    <property type="entry name" value="4FE4S_FER_2"/>
    <property type="match status" value="1"/>
</dbReference>
<dbReference type="SUPFAM" id="SSF46548">
    <property type="entry name" value="alpha-helical ferredoxin"/>
    <property type="match status" value="1"/>
</dbReference>
<organism evidence="2">
    <name type="scientific">marine sediment metagenome</name>
    <dbReference type="NCBI Taxonomy" id="412755"/>
    <lineage>
        <taxon>unclassified sequences</taxon>
        <taxon>metagenomes</taxon>
        <taxon>ecological metagenomes</taxon>
    </lineage>
</organism>
<dbReference type="Pfam" id="PF13183">
    <property type="entry name" value="Fer4_8"/>
    <property type="match status" value="1"/>
</dbReference>